<organism evidence="2 3">
    <name type="scientific">Emericella nidulans (strain FGSC A4 / ATCC 38163 / CBS 112.46 / NRRL 194 / M139)</name>
    <name type="common">Aspergillus nidulans</name>
    <dbReference type="NCBI Taxonomy" id="227321"/>
    <lineage>
        <taxon>Eukaryota</taxon>
        <taxon>Fungi</taxon>
        <taxon>Dikarya</taxon>
        <taxon>Ascomycota</taxon>
        <taxon>Pezizomycotina</taxon>
        <taxon>Eurotiomycetes</taxon>
        <taxon>Eurotiomycetidae</taxon>
        <taxon>Eurotiales</taxon>
        <taxon>Aspergillaceae</taxon>
        <taxon>Aspergillus</taxon>
        <taxon>Aspergillus subgen. Nidulantes</taxon>
    </lineage>
</organism>
<evidence type="ECO:0000256" key="1">
    <source>
        <dbReference type="SAM" id="MobiDB-lite"/>
    </source>
</evidence>
<dbReference type="HOGENOM" id="CLU_2573869_0_0_1"/>
<dbReference type="InParanoid" id="C8V9H7"/>
<reference evidence="3" key="1">
    <citation type="journal article" date="2005" name="Nature">
        <title>Sequencing of Aspergillus nidulans and comparative analysis with A. fumigatus and A. oryzae.</title>
        <authorList>
            <person name="Galagan J.E."/>
            <person name="Calvo S.E."/>
            <person name="Cuomo C."/>
            <person name="Ma L.J."/>
            <person name="Wortman J.R."/>
            <person name="Batzoglou S."/>
            <person name="Lee S.I."/>
            <person name="Basturkmen M."/>
            <person name="Spevak C.C."/>
            <person name="Clutterbuck J."/>
            <person name="Kapitonov V."/>
            <person name="Jurka J."/>
            <person name="Scazzocchio C."/>
            <person name="Farman M."/>
            <person name="Butler J."/>
            <person name="Purcell S."/>
            <person name="Harris S."/>
            <person name="Braus G.H."/>
            <person name="Draht O."/>
            <person name="Busch S."/>
            <person name="D'Enfert C."/>
            <person name="Bouchier C."/>
            <person name="Goldman G.H."/>
            <person name="Bell-Pedersen D."/>
            <person name="Griffiths-Jones S."/>
            <person name="Doonan J.H."/>
            <person name="Yu J."/>
            <person name="Vienken K."/>
            <person name="Pain A."/>
            <person name="Freitag M."/>
            <person name="Selker E.U."/>
            <person name="Archer D.B."/>
            <person name="Penalva M.A."/>
            <person name="Oakley B.R."/>
            <person name="Momany M."/>
            <person name="Tanaka T."/>
            <person name="Kumagai T."/>
            <person name="Asai K."/>
            <person name="Machida M."/>
            <person name="Nierman W.C."/>
            <person name="Denning D.W."/>
            <person name="Caddick M."/>
            <person name="Hynes M."/>
            <person name="Paoletti M."/>
            <person name="Fischer R."/>
            <person name="Miller B."/>
            <person name="Dyer P."/>
            <person name="Sachs M.S."/>
            <person name="Osmani S.A."/>
            <person name="Birren B.W."/>
        </authorList>
    </citation>
    <scope>NUCLEOTIDE SEQUENCE [LARGE SCALE GENOMIC DNA]</scope>
    <source>
        <strain evidence="3">FGSC A4 / ATCC 38163 / CBS 112.46 / NRRL 194 / M139</strain>
    </source>
</reference>
<feature type="region of interest" description="Disordered" evidence="1">
    <location>
        <begin position="53"/>
        <end position="81"/>
    </location>
</feature>
<dbReference type="KEGG" id="ani:ANIA_11134"/>
<proteinExistence type="predicted"/>
<keyword evidence="3" id="KW-1185">Reference proteome</keyword>
<dbReference type="Proteomes" id="UP000000560">
    <property type="component" value="Chromosome III"/>
</dbReference>
<dbReference type="AlphaFoldDB" id="C8V9H7"/>
<dbReference type="GeneID" id="74896802"/>
<evidence type="ECO:0000313" key="3">
    <source>
        <dbReference type="Proteomes" id="UP000000560"/>
    </source>
</evidence>
<accession>C8V9H7</accession>
<evidence type="ECO:0000313" key="2">
    <source>
        <dbReference type="EMBL" id="CBF77880.1"/>
    </source>
</evidence>
<name>C8V9H7_EMENI</name>
<dbReference type="RefSeq" id="XP_050467771.1">
    <property type="nucleotide sequence ID" value="XM_050611786.1"/>
</dbReference>
<dbReference type="EMBL" id="BN001303">
    <property type="protein sequence ID" value="CBF77880.1"/>
    <property type="molecule type" value="Genomic_DNA"/>
</dbReference>
<sequence length="81" mass="8970">MDKPLKPRHAMRLKALAAATARHPIQVRRQYLSLKHIHSPTLPTRAVPLTDVPPSFPSIHTSQEPSPVDFGFPHIAMSSST</sequence>
<gene>
    <name evidence="2" type="ORF">ANIA_11134</name>
</gene>
<reference evidence="3" key="2">
    <citation type="journal article" date="2009" name="Fungal Genet. Biol.">
        <title>The 2008 update of the Aspergillus nidulans genome annotation: a community effort.</title>
        <authorList>
            <person name="Wortman J.R."/>
            <person name="Gilsenan J.M."/>
            <person name="Joardar V."/>
            <person name="Deegan J."/>
            <person name="Clutterbuck J."/>
            <person name="Andersen M.R."/>
            <person name="Archer D."/>
            <person name="Bencina M."/>
            <person name="Braus G."/>
            <person name="Coutinho P."/>
            <person name="von Dohren H."/>
            <person name="Doonan J."/>
            <person name="Driessen A.J."/>
            <person name="Durek P."/>
            <person name="Espeso E."/>
            <person name="Fekete E."/>
            <person name="Flipphi M."/>
            <person name="Estrada C.G."/>
            <person name="Geysens S."/>
            <person name="Goldman G."/>
            <person name="de Groot P.W."/>
            <person name="Hansen K."/>
            <person name="Harris S.D."/>
            <person name="Heinekamp T."/>
            <person name="Helmstaedt K."/>
            <person name="Henrissat B."/>
            <person name="Hofmann G."/>
            <person name="Homan T."/>
            <person name="Horio T."/>
            <person name="Horiuchi H."/>
            <person name="James S."/>
            <person name="Jones M."/>
            <person name="Karaffa L."/>
            <person name="Karanyi Z."/>
            <person name="Kato M."/>
            <person name="Keller N."/>
            <person name="Kelly D.E."/>
            <person name="Kiel J.A."/>
            <person name="Kim J.M."/>
            <person name="van der Klei I.J."/>
            <person name="Klis F.M."/>
            <person name="Kovalchuk A."/>
            <person name="Krasevec N."/>
            <person name="Kubicek C.P."/>
            <person name="Liu B."/>
            <person name="Maccabe A."/>
            <person name="Meyer V."/>
            <person name="Mirabito P."/>
            <person name="Miskei M."/>
            <person name="Mos M."/>
            <person name="Mullins J."/>
            <person name="Nelson D.R."/>
            <person name="Nielsen J."/>
            <person name="Oakley B.R."/>
            <person name="Osmani S.A."/>
            <person name="Pakula T."/>
            <person name="Paszewski A."/>
            <person name="Paulsen I."/>
            <person name="Pilsyk S."/>
            <person name="Pocsi I."/>
            <person name="Punt P.J."/>
            <person name="Ram A.F."/>
            <person name="Ren Q."/>
            <person name="Robellet X."/>
            <person name="Robson G."/>
            <person name="Seiboth B."/>
            <person name="van Solingen P."/>
            <person name="Specht T."/>
            <person name="Sun J."/>
            <person name="Taheri-Talesh N."/>
            <person name="Takeshita N."/>
            <person name="Ussery D."/>
            <person name="vanKuyk P.A."/>
            <person name="Visser H."/>
            <person name="van de Vondervoort P.J."/>
            <person name="de Vries R.P."/>
            <person name="Walton J."/>
            <person name="Xiang X."/>
            <person name="Xiong Y."/>
            <person name="Zeng A.P."/>
            <person name="Brandt B.W."/>
            <person name="Cornell M.J."/>
            <person name="van den Hondel C.A."/>
            <person name="Visser J."/>
            <person name="Oliver S.G."/>
            <person name="Turner G."/>
        </authorList>
    </citation>
    <scope>GENOME REANNOTATION</scope>
    <source>
        <strain evidence="3">FGSC A4 / ATCC 38163 / CBS 112.46 / NRRL 194 / M139</strain>
    </source>
</reference>
<protein>
    <submittedName>
        <fullName evidence="2">Uncharacterized protein</fullName>
    </submittedName>
</protein>